<dbReference type="CTD" id="20330023"/>
<dbReference type="GeneID" id="20330023"/>
<protein>
    <submittedName>
        <fullName evidence="1">Uncharacterized protein</fullName>
    </submittedName>
</protein>
<name>A0A074Z674_OPIVI</name>
<sequence length="61" mass="6787">MLKQVVSQSGKLSSERLFRYTINSGEILRLVRENTLVAMSRKQIVNLAALLAVQMIVAAQV</sequence>
<reference evidence="1 2" key="1">
    <citation type="submission" date="2013-11" db="EMBL/GenBank/DDBJ databases">
        <title>Opisthorchis viverrini - life in the bile duct.</title>
        <authorList>
            <person name="Young N.D."/>
            <person name="Nagarajan N."/>
            <person name="Lin S.J."/>
            <person name="Korhonen P.K."/>
            <person name="Jex A.R."/>
            <person name="Hall R.S."/>
            <person name="Safavi-Hemami H."/>
            <person name="Kaewkong W."/>
            <person name="Bertrand D."/>
            <person name="Gao S."/>
            <person name="Seet Q."/>
            <person name="Wongkham S."/>
            <person name="Teh B.T."/>
            <person name="Wongkham C."/>
            <person name="Intapan P.M."/>
            <person name="Maleewong W."/>
            <person name="Yang X."/>
            <person name="Hu M."/>
            <person name="Wang Z."/>
            <person name="Hofmann A."/>
            <person name="Sternberg P.W."/>
            <person name="Tan P."/>
            <person name="Wang J."/>
            <person name="Gasser R.B."/>
        </authorList>
    </citation>
    <scope>NUCLEOTIDE SEQUENCE [LARGE SCALE GENOMIC DNA]</scope>
</reference>
<dbReference type="Proteomes" id="UP000054324">
    <property type="component" value="Unassembled WGS sequence"/>
</dbReference>
<accession>A0A074Z674</accession>
<proteinExistence type="predicted"/>
<dbReference type="RefSeq" id="XP_009177518.1">
    <property type="nucleotide sequence ID" value="XM_009179254.1"/>
</dbReference>
<evidence type="ECO:0000313" key="2">
    <source>
        <dbReference type="Proteomes" id="UP000054324"/>
    </source>
</evidence>
<feature type="non-terminal residue" evidence="1">
    <location>
        <position position="61"/>
    </location>
</feature>
<keyword evidence="2" id="KW-1185">Reference proteome</keyword>
<dbReference type="AlphaFoldDB" id="A0A074Z674"/>
<gene>
    <name evidence="1" type="ORF">T265_15858</name>
</gene>
<dbReference type="KEGG" id="ovi:T265_15858"/>
<organism evidence="1 2">
    <name type="scientific">Opisthorchis viverrini</name>
    <name type="common">Southeast Asian liver fluke</name>
    <dbReference type="NCBI Taxonomy" id="6198"/>
    <lineage>
        <taxon>Eukaryota</taxon>
        <taxon>Metazoa</taxon>
        <taxon>Spiralia</taxon>
        <taxon>Lophotrochozoa</taxon>
        <taxon>Platyhelminthes</taxon>
        <taxon>Trematoda</taxon>
        <taxon>Digenea</taxon>
        <taxon>Opisthorchiida</taxon>
        <taxon>Opisthorchiata</taxon>
        <taxon>Opisthorchiidae</taxon>
        <taxon>Opisthorchis</taxon>
    </lineage>
</organism>
<dbReference type="EMBL" id="KL598263">
    <property type="protein sequence ID" value="KER18735.1"/>
    <property type="molecule type" value="Genomic_DNA"/>
</dbReference>
<evidence type="ECO:0000313" key="1">
    <source>
        <dbReference type="EMBL" id="KER18735.1"/>
    </source>
</evidence>